<dbReference type="AlphaFoldDB" id="A0A6C0KWI7"/>
<accession>A0A6C0KWI7</accession>
<sequence>MTDYDEEIDAEMTQQIGGSDNDKSFIDYMTSLSPTEKGQIMNLVQYCGIAVIPLLAVLKMMKIYMPVNNPLKPTSELVFEVLVQLIVILIAFFFIHKLILYFPTYSQVNYEQFSLLSSMLPLLFLMFTLDTKISEKLNVLFDRLLGMLGLMKEPYQDEEEEKKEKKETTNKREPIQIHEPVHSTMREPIQTTSIEELSGIHTNSGFGNFEPLPSNY</sequence>
<feature type="compositionally biased region" description="Basic and acidic residues" evidence="1">
    <location>
        <begin position="162"/>
        <end position="182"/>
    </location>
</feature>
<feature type="region of interest" description="Disordered" evidence="1">
    <location>
        <begin position="156"/>
        <end position="182"/>
    </location>
</feature>
<evidence type="ECO:0000256" key="1">
    <source>
        <dbReference type="SAM" id="MobiDB-lite"/>
    </source>
</evidence>
<name>A0A6C0KWI7_9ZZZZ</name>
<protein>
    <submittedName>
        <fullName evidence="3">Uncharacterized protein</fullName>
    </submittedName>
</protein>
<organism evidence="3">
    <name type="scientific">viral metagenome</name>
    <dbReference type="NCBI Taxonomy" id="1070528"/>
    <lineage>
        <taxon>unclassified sequences</taxon>
        <taxon>metagenomes</taxon>
        <taxon>organismal metagenomes</taxon>
    </lineage>
</organism>
<proteinExistence type="predicted"/>
<evidence type="ECO:0000313" key="3">
    <source>
        <dbReference type="EMBL" id="QHU22325.1"/>
    </source>
</evidence>
<feature type="transmembrane region" description="Helical" evidence="2">
    <location>
        <begin position="77"/>
        <end position="100"/>
    </location>
</feature>
<reference evidence="3" key="1">
    <citation type="journal article" date="2020" name="Nature">
        <title>Giant virus diversity and host interactions through global metagenomics.</title>
        <authorList>
            <person name="Schulz F."/>
            <person name="Roux S."/>
            <person name="Paez-Espino D."/>
            <person name="Jungbluth S."/>
            <person name="Walsh D.A."/>
            <person name="Denef V.J."/>
            <person name="McMahon K.D."/>
            <person name="Konstantinidis K.T."/>
            <person name="Eloe-Fadrosh E.A."/>
            <person name="Kyrpides N.C."/>
            <person name="Woyke T."/>
        </authorList>
    </citation>
    <scope>NUCLEOTIDE SEQUENCE</scope>
    <source>
        <strain evidence="3">GVMAG-S-ERX555907-102</strain>
    </source>
</reference>
<feature type="transmembrane region" description="Helical" evidence="2">
    <location>
        <begin position="112"/>
        <end position="129"/>
    </location>
</feature>
<dbReference type="EMBL" id="MN741005">
    <property type="protein sequence ID" value="QHU22325.1"/>
    <property type="molecule type" value="Genomic_DNA"/>
</dbReference>
<feature type="transmembrane region" description="Helical" evidence="2">
    <location>
        <begin position="43"/>
        <end position="65"/>
    </location>
</feature>
<keyword evidence="2" id="KW-0812">Transmembrane</keyword>
<keyword evidence="2" id="KW-0472">Membrane</keyword>
<keyword evidence="2" id="KW-1133">Transmembrane helix</keyword>
<evidence type="ECO:0000256" key="2">
    <source>
        <dbReference type="SAM" id="Phobius"/>
    </source>
</evidence>